<evidence type="ECO:0000256" key="3">
    <source>
        <dbReference type="ARBA" id="ARBA00023152"/>
    </source>
</evidence>
<proteinExistence type="inferred from homology"/>
<keyword evidence="5" id="KW-0067">ATP-binding</keyword>
<dbReference type="EC" id="2.7.1.-" evidence="5"/>
<dbReference type="GO" id="GO:0004340">
    <property type="term" value="F:glucokinase activity"/>
    <property type="evidence" value="ECO:0007669"/>
    <property type="project" value="TreeGrafter"/>
</dbReference>
<dbReference type="PANTHER" id="PTHR19443:SF63">
    <property type="entry name" value="HEXOKINASE-LIKE 1 PROTEIN-RELATED"/>
    <property type="match status" value="1"/>
</dbReference>
<dbReference type="Gene3D" id="3.40.367.20">
    <property type="match status" value="1"/>
</dbReference>
<name>A0A0A9AFT3_ARUDO</name>
<keyword evidence="3 5" id="KW-0324">Glycolysis</keyword>
<dbReference type="InterPro" id="IPR043129">
    <property type="entry name" value="ATPase_NBD"/>
</dbReference>
<accession>A0A0A9AFT3</accession>
<dbReference type="UniPathway" id="UPA00242"/>
<dbReference type="AlphaFoldDB" id="A0A0A9AFT3"/>
<organism evidence="6">
    <name type="scientific">Arundo donax</name>
    <name type="common">Giant reed</name>
    <name type="synonym">Donax arundinaceus</name>
    <dbReference type="NCBI Taxonomy" id="35708"/>
    <lineage>
        <taxon>Eukaryota</taxon>
        <taxon>Viridiplantae</taxon>
        <taxon>Streptophyta</taxon>
        <taxon>Embryophyta</taxon>
        <taxon>Tracheophyta</taxon>
        <taxon>Spermatophyta</taxon>
        <taxon>Magnoliopsida</taxon>
        <taxon>Liliopsida</taxon>
        <taxon>Poales</taxon>
        <taxon>Poaceae</taxon>
        <taxon>PACMAD clade</taxon>
        <taxon>Arundinoideae</taxon>
        <taxon>Arundineae</taxon>
        <taxon>Arundo</taxon>
    </lineage>
</organism>
<sequence>MEKDSEGLIFGQRTVVAMNGDLYKNYLQYRMYMKEAMVELLGRKDSENIIIELTKDGSGSGAALLAAANSKYAAQF</sequence>
<dbReference type="InterPro" id="IPR022673">
    <property type="entry name" value="Hexokinase_C"/>
</dbReference>
<evidence type="ECO:0000256" key="1">
    <source>
        <dbReference type="ARBA" id="ARBA00004921"/>
    </source>
</evidence>
<dbReference type="InterPro" id="IPR001312">
    <property type="entry name" value="Hexokinase"/>
</dbReference>
<comment type="pathway">
    <text evidence="2">Carbohydrate metabolism; hexose metabolism.</text>
</comment>
<dbReference type="SUPFAM" id="SSF53067">
    <property type="entry name" value="Actin-like ATPase domain"/>
    <property type="match status" value="1"/>
</dbReference>
<reference evidence="6" key="1">
    <citation type="submission" date="2014-09" db="EMBL/GenBank/DDBJ databases">
        <authorList>
            <person name="Magalhaes I.L.F."/>
            <person name="Oliveira U."/>
            <person name="Santos F.R."/>
            <person name="Vidigal T.H.D.A."/>
            <person name="Brescovit A.D."/>
            <person name="Santos A.J."/>
        </authorList>
    </citation>
    <scope>NUCLEOTIDE SEQUENCE</scope>
    <source>
        <tissue evidence="6">Shoot tissue taken approximately 20 cm above the soil surface</tissue>
    </source>
</reference>
<dbReference type="Pfam" id="PF03727">
    <property type="entry name" value="Hexokinase_2"/>
    <property type="match status" value="1"/>
</dbReference>
<keyword evidence="5" id="KW-0547">Nucleotide-binding</keyword>
<evidence type="ECO:0000256" key="5">
    <source>
        <dbReference type="RuleBase" id="RU362007"/>
    </source>
</evidence>
<dbReference type="GO" id="GO:0006006">
    <property type="term" value="P:glucose metabolic process"/>
    <property type="evidence" value="ECO:0007669"/>
    <property type="project" value="TreeGrafter"/>
</dbReference>
<dbReference type="EMBL" id="GBRH01249162">
    <property type="protein sequence ID" value="JAD48733.1"/>
    <property type="molecule type" value="Transcribed_RNA"/>
</dbReference>
<dbReference type="GO" id="GO:0001678">
    <property type="term" value="P:intracellular glucose homeostasis"/>
    <property type="evidence" value="ECO:0007669"/>
    <property type="project" value="InterPro"/>
</dbReference>
<evidence type="ECO:0000256" key="4">
    <source>
        <dbReference type="ARBA" id="ARBA00047905"/>
    </source>
</evidence>
<reference evidence="6" key="2">
    <citation type="journal article" date="2015" name="Data Brief">
        <title>Shoot transcriptome of the giant reed, Arundo donax.</title>
        <authorList>
            <person name="Barrero R.A."/>
            <person name="Guerrero F.D."/>
            <person name="Moolhuijzen P."/>
            <person name="Goolsby J.A."/>
            <person name="Tidwell J."/>
            <person name="Bellgard S.E."/>
            <person name="Bellgard M.I."/>
        </authorList>
    </citation>
    <scope>NUCLEOTIDE SEQUENCE</scope>
    <source>
        <tissue evidence="6">Shoot tissue taken approximately 20 cm above the soil surface</tissue>
    </source>
</reference>
<dbReference type="PANTHER" id="PTHR19443">
    <property type="entry name" value="HEXOKINASE"/>
    <property type="match status" value="1"/>
</dbReference>
<keyword evidence="5" id="KW-0808">Transferase</keyword>
<comment type="similarity">
    <text evidence="5">Belongs to the hexokinase family.</text>
</comment>
<dbReference type="GO" id="GO:0005739">
    <property type="term" value="C:mitochondrion"/>
    <property type="evidence" value="ECO:0007669"/>
    <property type="project" value="TreeGrafter"/>
</dbReference>
<dbReference type="GO" id="GO:0008865">
    <property type="term" value="F:fructokinase activity"/>
    <property type="evidence" value="ECO:0007669"/>
    <property type="project" value="TreeGrafter"/>
</dbReference>
<dbReference type="GO" id="GO:0005524">
    <property type="term" value="F:ATP binding"/>
    <property type="evidence" value="ECO:0007669"/>
    <property type="project" value="UniProtKB-UniRule"/>
</dbReference>
<protein>
    <recommendedName>
        <fullName evidence="5">Phosphotransferase</fullName>
        <ecNumber evidence="5">2.7.1.-</ecNumber>
    </recommendedName>
</protein>
<dbReference type="GO" id="GO:0005536">
    <property type="term" value="F:D-glucose binding"/>
    <property type="evidence" value="ECO:0007669"/>
    <property type="project" value="InterPro"/>
</dbReference>
<keyword evidence="5" id="KW-0418">Kinase</keyword>
<dbReference type="GO" id="GO:0005829">
    <property type="term" value="C:cytosol"/>
    <property type="evidence" value="ECO:0007669"/>
    <property type="project" value="TreeGrafter"/>
</dbReference>
<comment type="catalytic activity">
    <reaction evidence="4">
        <text>D-fructose + ATP = D-fructose 6-phosphate + ADP + H(+)</text>
        <dbReference type="Rhea" id="RHEA:16125"/>
        <dbReference type="ChEBI" id="CHEBI:15378"/>
        <dbReference type="ChEBI" id="CHEBI:30616"/>
        <dbReference type="ChEBI" id="CHEBI:37721"/>
        <dbReference type="ChEBI" id="CHEBI:61527"/>
        <dbReference type="ChEBI" id="CHEBI:456216"/>
        <dbReference type="EC" id="2.7.1.1"/>
    </reaction>
    <physiologicalReaction direction="left-to-right" evidence="4">
        <dbReference type="Rhea" id="RHEA:16126"/>
    </physiologicalReaction>
</comment>
<evidence type="ECO:0000256" key="2">
    <source>
        <dbReference type="ARBA" id="ARBA00005028"/>
    </source>
</evidence>
<evidence type="ECO:0000313" key="6">
    <source>
        <dbReference type="EMBL" id="JAD48733.1"/>
    </source>
</evidence>
<comment type="pathway">
    <text evidence="1">Carbohydrate degradation.</text>
</comment>
<dbReference type="GO" id="GO:0006096">
    <property type="term" value="P:glycolytic process"/>
    <property type="evidence" value="ECO:0007669"/>
    <property type="project" value="UniProtKB-KW"/>
</dbReference>